<evidence type="ECO:0000313" key="5">
    <source>
        <dbReference type="EMBL" id="THD69635.1"/>
    </source>
</evidence>
<dbReference type="PROSITE" id="PS50005">
    <property type="entry name" value="TPR"/>
    <property type="match status" value="3"/>
</dbReference>
<evidence type="ECO:0000256" key="2">
    <source>
        <dbReference type="ARBA" id="ARBA00022803"/>
    </source>
</evidence>
<feature type="chain" id="PRO_5020833758" evidence="4">
    <location>
        <begin position="22"/>
        <end position="596"/>
    </location>
</feature>
<evidence type="ECO:0000313" key="6">
    <source>
        <dbReference type="Proteomes" id="UP000305939"/>
    </source>
</evidence>
<dbReference type="EMBL" id="SSMC01000001">
    <property type="protein sequence ID" value="THD69635.1"/>
    <property type="molecule type" value="Genomic_DNA"/>
</dbReference>
<dbReference type="SUPFAM" id="SSF48452">
    <property type="entry name" value="TPR-like"/>
    <property type="match status" value="3"/>
</dbReference>
<dbReference type="PANTHER" id="PTHR45586">
    <property type="entry name" value="TPR REPEAT-CONTAINING PROTEIN PA4667"/>
    <property type="match status" value="1"/>
</dbReference>
<proteinExistence type="predicted"/>
<evidence type="ECO:0000256" key="1">
    <source>
        <dbReference type="ARBA" id="ARBA00022737"/>
    </source>
</evidence>
<keyword evidence="1" id="KW-0677">Repeat</keyword>
<dbReference type="InterPro" id="IPR051012">
    <property type="entry name" value="CellSynth/LPSAsmb/PSIAsmb"/>
</dbReference>
<keyword evidence="4" id="KW-0732">Signal</keyword>
<protein>
    <submittedName>
        <fullName evidence="5">Tetratricopeptide repeat protein</fullName>
    </submittedName>
</protein>
<name>A0A4S3M4B5_9FLAO</name>
<dbReference type="Gene3D" id="1.25.40.10">
    <property type="entry name" value="Tetratricopeptide repeat domain"/>
    <property type="match status" value="4"/>
</dbReference>
<dbReference type="Pfam" id="PF13174">
    <property type="entry name" value="TPR_6"/>
    <property type="match status" value="2"/>
</dbReference>
<dbReference type="Pfam" id="PF14559">
    <property type="entry name" value="TPR_19"/>
    <property type="match status" value="1"/>
</dbReference>
<dbReference type="PANTHER" id="PTHR45586:SF1">
    <property type="entry name" value="LIPOPOLYSACCHARIDE ASSEMBLY PROTEIN B"/>
    <property type="match status" value="1"/>
</dbReference>
<keyword evidence="6" id="KW-1185">Reference proteome</keyword>
<organism evidence="5 6">
    <name type="scientific">Robertkochia marina</name>
    <dbReference type="NCBI Taxonomy" id="1227945"/>
    <lineage>
        <taxon>Bacteria</taxon>
        <taxon>Pseudomonadati</taxon>
        <taxon>Bacteroidota</taxon>
        <taxon>Flavobacteriia</taxon>
        <taxon>Flavobacteriales</taxon>
        <taxon>Flavobacteriaceae</taxon>
        <taxon>Robertkochia</taxon>
    </lineage>
</organism>
<dbReference type="RefSeq" id="WP_136335125.1">
    <property type="nucleotide sequence ID" value="NZ_QXMP01000002.1"/>
</dbReference>
<feature type="repeat" description="TPR" evidence="3">
    <location>
        <begin position="121"/>
        <end position="154"/>
    </location>
</feature>
<feature type="repeat" description="TPR" evidence="3">
    <location>
        <begin position="19"/>
        <end position="52"/>
    </location>
</feature>
<sequence>MKRFFLTLLFGCVFLAGYAQAEDALAKTYLDKGQYEKALYYYEKLYDGNPYNMNYLQSLVKCYQQLEQAEKAEALLLMQLERPRVHPAIYIELGYNYQLQNKEEEAAAAYEKAMQAIEEEPSYAYMVGQGFRSKQLLDQAVTAFRRGMELNPKLNFNYDLAYIYGEQGDLEKMYNTYLDLILMRTNMKENIKRNIGRFLFEDGNEKGNEVLRKVLLQRVQADPNIIWNELLSWLFIQQKLYRNAFTQEKAIYKRAEEPTLDGIADLGLIAFNDEDFEVARDAYEFMVVNSADPSLKIQAHYYLMKMAVMDAGKDDEEELIAEFDKLLSTYGTEEETIPIQVEKANFMAFVMNKPEMAVKDLRRMLELPMDRYSRAAVKMELADILVYQENFNQALIYYSQIQKELKNDVVGQQARFKVAQTSFYKGDFDWAEAQLKVLKSSTSQLIANDALQLKLVISDNSVQDTLQRALKKYARAHLLAYQGQDDAAAALLDEILEVHKGEAVEDEALMMQASLFSKNRNWEKAVMNYRKVIEFYADDIYMDDALYNLAGLYLDELNQPEKAKPLLERIIFDHPDSVYFPEARKKFRELRGDAVN</sequence>
<feature type="repeat" description="TPR" evidence="3">
    <location>
        <begin position="87"/>
        <end position="120"/>
    </location>
</feature>
<gene>
    <name evidence="5" type="ORF">E7Z59_04730</name>
</gene>
<dbReference type="Proteomes" id="UP000305939">
    <property type="component" value="Unassembled WGS sequence"/>
</dbReference>
<evidence type="ECO:0000256" key="4">
    <source>
        <dbReference type="SAM" id="SignalP"/>
    </source>
</evidence>
<dbReference type="InterPro" id="IPR019734">
    <property type="entry name" value="TPR_rpt"/>
</dbReference>
<dbReference type="InterPro" id="IPR011990">
    <property type="entry name" value="TPR-like_helical_dom_sf"/>
</dbReference>
<dbReference type="SMART" id="SM00028">
    <property type="entry name" value="TPR"/>
    <property type="match status" value="6"/>
</dbReference>
<feature type="signal peptide" evidence="4">
    <location>
        <begin position="1"/>
        <end position="21"/>
    </location>
</feature>
<dbReference type="Pfam" id="PF13181">
    <property type="entry name" value="TPR_8"/>
    <property type="match status" value="1"/>
</dbReference>
<comment type="caution">
    <text evidence="5">The sequence shown here is derived from an EMBL/GenBank/DDBJ whole genome shotgun (WGS) entry which is preliminary data.</text>
</comment>
<reference evidence="5 6" key="1">
    <citation type="submission" date="2019-04" db="EMBL/GenBank/DDBJ databases">
        <title>Draft genome sequence of Robertkochia marina CC-AMO-30D.</title>
        <authorList>
            <person name="Hameed A."/>
            <person name="Lin S.-Y."/>
            <person name="Shahina M."/>
            <person name="Lai W.-A."/>
            <person name="Young C.-C."/>
        </authorList>
    </citation>
    <scope>NUCLEOTIDE SEQUENCE [LARGE SCALE GENOMIC DNA]</scope>
    <source>
        <strain evidence="5 6">CC-AMO-30D</strain>
    </source>
</reference>
<dbReference type="OrthoDB" id="9763354at2"/>
<keyword evidence="2 3" id="KW-0802">TPR repeat</keyword>
<evidence type="ECO:0000256" key="3">
    <source>
        <dbReference type="PROSITE-ProRule" id="PRU00339"/>
    </source>
</evidence>
<accession>A0A4S3M4B5</accession>
<dbReference type="AlphaFoldDB" id="A0A4S3M4B5"/>